<accession>A0ABR3SMP4</accession>
<keyword evidence="3" id="KW-1185">Reference proteome</keyword>
<dbReference type="CDD" id="cd06168">
    <property type="entry name" value="LSMD1"/>
    <property type="match status" value="1"/>
</dbReference>
<reference evidence="2 3" key="1">
    <citation type="submission" date="2024-02" db="EMBL/GenBank/DDBJ databases">
        <title>De novo assembly and annotation of 12 fungi associated with fruit tree decline syndrome in Ontario, Canada.</title>
        <authorList>
            <person name="Sulman M."/>
            <person name="Ellouze W."/>
            <person name="Ilyukhin E."/>
        </authorList>
    </citation>
    <scope>NUCLEOTIDE SEQUENCE [LARGE SCALE GENOMIC DNA]</scope>
    <source>
        <strain evidence="2 3">M1-105</strain>
    </source>
</reference>
<dbReference type="PANTHER" id="PTHR10701:SF5">
    <property type="entry name" value="N-ALPHA-ACETYLTRANSFERASE 38, NATC AUXILIARY SUBUNIT"/>
    <property type="match status" value="1"/>
</dbReference>
<dbReference type="InterPro" id="IPR050914">
    <property type="entry name" value="snRNP_SmB/NAA38-like"/>
</dbReference>
<dbReference type="Proteomes" id="UP001521116">
    <property type="component" value="Unassembled WGS sequence"/>
</dbReference>
<gene>
    <name evidence="2" type="ORF">SLS56_007518</name>
</gene>
<dbReference type="Pfam" id="PF01423">
    <property type="entry name" value="LSM"/>
    <property type="match status" value="1"/>
</dbReference>
<name>A0ABR3SMP4_9PEZI</name>
<dbReference type="PANTHER" id="PTHR10701">
    <property type="entry name" value="SMALL NUCLEAR RIBONUCLEOPROTEIN-ASSOCIATED PROTEIN B AND N"/>
    <property type="match status" value="1"/>
</dbReference>
<feature type="domain" description="Sm" evidence="1">
    <location>
        <begin position="8"/>
        <end position="93"/>
    </location>
</feature>
<comment type="caution">
    <text evidence="2">The sequence shown here is derived from an EMBL/GenBank/DDBJ whole genome shotgun (WGS) entry which is preliminary data.</text>
</comment>
<evidence type="ECO:0000313" key="3">
    <source>
        <dbReference type="Proteomes" id="UP001521116"/>
    </source>
</evidence>
<dbReference type="Gene3D" id="2.30.30.100">
    <property type="match status" value="1"/>
</dbReference>
<dbReference type="SMART" id="SM00651">
    <property type="entry name" value="Sm"/>
    <property type="match status" value="1"/>
</dbReference>
<dbReference type="InterPro" id="IPR001163">
    <property type="entry name" value="Sm_dom_euk/arc"/>
</dbReference>
<dbReference type="InterPro" id="IPR034110">
    <property type="entry name" value="LSMD1_Sm"/>
</dbReference>
<proteinExistence type="predicted"/>
<dbReference type="EMBL" id="JAJVDC020000099">
    <property type="protein sequence ID" value="KAL1625091.1"/>
    <property type="molecule type" value="Genomic_DNA"/>
</dbReference>
<sequence>MSATQALTYLTQFIGRNLRIHVTDSRMFIGQMKCTDKDRNVILSLTHEYRPLSPAAIRAAIRASGDPSVQQPLSSRYVGLVVVPGRYITKIECEETPWAPAPVMPPPV</sequence>
<evidence type="ECO:0000313" key="2">
    <source>
        <dbReference type="EMBL" id="KAL1625091.1"/>
    </source>
</evidence>
<organism evidence="2 3">
    <name type="scientific">Neofusicoccum ribis</name>
    <dbReference type="NCBI Taxonomy" id="45134"/>
    <lineage>
        <taxon>Eukaryota</taxon>
        <taxon>Fungi</taxon>
        <taxon>Dikarya</taxon>
        <taxon>Ascomycota</taxon>
        <taxon>Pezizomycotina</taxon>
        <taxon>Dothideomycetes</taxon>
        <taxon>Dothideomycetes incertae sedis</taxon>
        <taxon>Botryosphaeriales</taxon>
        <taxon>Botryosphaeriaceae</taxon>
        <taxon>Neofusicoccum</taxon>
    </lineage>
</organism>
<evidence type="ECO:0000259" key="1">
    <source>
        <dbReference type="SMART" id="SM00651"/>
    </source>
</evidence>
<dbReference type="InterPro" id="IPR010920">
    <property type="entry name" value="LSM_dom_sf"/>
</dbReference>
<dbReference type="SUPFAM" id="SSF50182">
    <property type="entry name" value="Sm-like ribonucleoproteins"/>
    <property type="match status" value="1"/>
</dbReference>
<protein>
    <recommendedName>
        <fullName evidence="1">Sm domain-containing protein</fullName>
    </recommendedName>
</protein>